<evidence type="ECO:0000256" key="5">
    <source>
        <dbReference type="ARBA" id="ARBA00022759"/>
    </source>
</evidence>
<keyword evidence="3" id="KW-0548">Nucleotidyltransferase</keyword>
<keyword evidence="7 13" id="KW-0695">RNA-directed DNA polymerase</keyword>
<keyword evidence="8" id="KW-0862">Zinc</keyword>
<proteinExistence type="predicted"/>
<dbReference type="Proteomes" id="UP000035682">
    <property type="component" value="Unplaced"/>
</dbReference>
<dbReference type="PROSITE" id="PS50158">
    <property type="entry name" value="ZF_CCHC"/>
    <property type="match status" value="1"/>
</dbReference>
<feature type="coiled-coil region" evidence="9">
    <location>
        <begin position="98"/>
        <end position="125"/>
    </location>
</feature>
<dbReference type="WormBase" id="SRAE_X000180700">
    <property type="protein sequence ID" value="SRP10727"/>
    <property type="gene ID" value="WBGene00267384"/>
</dbReference>
<reference evidence="14" key="2">
    <citation type="submission" date="2014-09" db="EMBL/GenBank/DDBJ databases">
        <authorList>
            <person name="Martin A.A."/>
        </authorList>
    </citation>
    <scope>NUCLEOTIDE SEQUENCE</scope>
    <source>
        <strain evidence="14">ED321</strain>
    </source>
</reference>
<evidence type="ECO:0000256" key="3">
    <source>
        <dbReference type="ARBA" id="ARBA00022695"/>
    </source>
</evidence>
<dbReference type="GO" id="GO:0015074">
    <property type="term" value="P:DNA integration"/>
    <property type="evidence" value="ECO:0007669"/>
    <property type="project" value="InterPro"/>
</dbReference>
<dbReference type="GO" id="GO:0003964">
    <property type="term" value="F:RNA-directed DNA polymerase activity"/>
    <property type="evidence" value="ECO:0007669"/>
    <property type="project" value="UniProtKB-KW"/>
</dbReference>
<keyword evidence="9" id="KW-0175">Coiled coil</keyword>
<name>A0A090MPM1_STRRB</name>
<dbReference type="InterPro" id="IPR050951">
    <property type="entry name" value="Retrovirus_Pol_polyprotein"/>
</dbReference>
<reference evidence="15" key="3">
    <citation type="submission" date="2020-12" db="UniProtKB">
        <authorList>
            <consortium name="WormBaseParasite"/>
        </authorList>
    </citation>
    <scope>IDENTIFICATION</scope>
</reference>
<evidence type="ECO:0000259" key="11">
    <source>
        <dbReference type="PROSITE" id="PS50878"/>
    </source>
</evidence>
<evidence type="ECO:0000313" key="16">
    <source>
        <dbReference type="WormBase" id="SRAE_X000180700"/>
    </source>
</evidence>
<evidence type="ECO:0000256" key="9">
    <source>
        <dbReference type="SAM" id="Coils"/>
    </source>
</evidence>
<reference evidence="13" key="1">
    <citation type="submission" date="2014-09" db="EMBL/GenBank/DDBJ databases">
        <authorList>
            <person name="Aslett A.Martin."/>
        </authorList>
    </citation>
    <scope>NUCLEOTIDE SEQUENCE</scope>
    <source>
        <strain evidence="13">ED321 Heterogonic</strain>
    </source>
</reference>
<dbReference type="InterPro" id="IPR001878">
    <property type="entry name" value="Znf_CCHC"/>
</dbReference>
<evidence type="ECO:0000256" key="7">
    <source>
        <dbReference type="ARBA" id="ARBA00022918"/>
    </source>
</evidence>
<keyword evidence="5" id="KW-0255">Endonuclease</keyword>
<feature type="domain" description="Integrase catalytic" evidence="12">
    <location>
        <begin position="1112"/>
        <end position="1272"/>
    </location>
</feature>
<dbReference type="Pfam" id="PF00078">
    <property type="entry name" value="RVT_1"/>
    <property type="match status" value="1"/>
</dbReference>
<evidence type="ECO:0000256" key="8">
    <source>
        <dbReference type="PROSITE-ProRule" id="PRU00047"/>
    </source>
</evidence>
<dbReference type="EMBL" id="LN609396">
    <property type="protein sequence ID" value="CEF60067.1"/>
    <property type="molecule type" value="Genomic_DNA"/>
</dbReference>
<dbReference type="InterPro" id="IPR036875">
    <property type="entry name" value="Znf_CCHC_sf"/>
</dbReference>
<keyword evidence="4" id="KW-0540">Nuclease</keyword>
<dbReference type="PANTHER" id="PTHR37984">
    <property type="entry name" value="PROTEIN CBG26694"/>
    <property type="match status" value="1"/>
</dbReference>
<dbReference type="WBParaSite" id="SRAE_X000180700.1">
    <property type="protein sequence ID" value="SRAE_X000180700.1"/>
    <property type="gene ID" value="WBGene00267384"/>
</dbReference>
<dbReference type="InterPro" id="IPR001584">
    <property type="entry name" value="Integrase_cat-core"/>
</dbReference>
<keyword evidence="2" id="KW-0808">Transferase</keyword>
<dbReference type="SUPFAM" id="SSF50630">
    <property type="entry name" value="Acid proteases"/>
    <property type="match status" value="1"/>
</dbReference>
<evidence type="ECO:0000313" key="15">
    <source>
        <dbReference type="WBParaSite" id="SRAE_X000180700.1"/>
    </source>
</evidence>
<dbReference type="PANTHER" id="PTHR37984:SF5">
    <property type="entry name" value="PROTEIN NYNRIN-LIKE"/>
    <property type="match status" value="1"/>
</dbReference>
<dbReference type="InterPro" id="IPR000477">
    <property type="entry name" value="RT_dom"/>
</dbReference>
<dbReference type="Gene3D" id="3.10.10.10">
    <property type="entry name" value="HIV Type 1 Reverse Transcriptase, subunit A, domain 1"/>
    <property type="match status" value="1"/>
</dbReference>
<evidence type="ECO:0000256" key="1">
    <source>
        <dbReference type="ARBA" id="ARBA00012493"/>
    </source>
</evidence>
<dbReference type="Pfam" id="PF17917">
    <property type="entry name" value="RT_RNaseH"/>
    <property type="match status" value="1"/>
</dbReference>
<dbReference type="GO" id="GO:0042575">
    <property type="term" value="C:DNA polymerase complex"/>
    <property type="evidence" value="ECO:0007669"/>
    <property type="project" value="UniProtKB-ARBA"/>
</dbReference>
<feature type="domain" description="Reverse transcriptase" evidence="11">
    <location>
        <begin position="627"/>
        <end position="806"/>
    </location>
</feature>
<evidence type="ECO:0000256" key="6">
    <source>
        <dbReference type="ARBA" id="ARBA00022801"/>
    </source>
</evidence>
<dbReference type="InterPro" id="IPR021109">
    <property type="entry name" value="Peptidase_aspartic_dom_sf"/>
</dbReference>
<dbReference type="SMART" id="SM00343">
    <property type="entry name" value="ZnF_C2HC"/>
    <property type="match status" value="1"/>
</dbReference>
<dbReference type="GO" id="GO:0003677">
    <property type="term" value="F:DNA binding"/>
    <property type="evidence" value="ECO:0007669"/>
    <property type="project" value="UniProtKB-KW"/>
</dbReference>
<dbReference type="PROSITE" id="PS50878">
    <property type="entry name" value="RT_POL"/>
    <property type="match status" value="1"/>
</dbReference>
<organism evidence="13">
    <name type="scientific">Strongyloides ratti</name>
    <name type="common">Parasitic roundworm</name>
    <dbReference type="NCBI Taxonomy" id="34506"/>
    <lineage>
        <taxon>Eukaryota</taxon>
        <taxon>Metazoa</taxon>
        <taxon>Ecdysozoa</taxon>
        <taxon>Nematoda</taxon>
        <taxon>Chromadorea</taxon>
        <taxon>Rhabditida</taxon>
        <taxon>Tylenchina</taxon>
        <taxon>Panagrolaimomorpha</taxon>
        <taxon>Strongyloidoidea</taxon>
        <taxon>Strongyloididae</taxon>
        <taxon>Strongyloides</taxon>
    </lineage>
</organism>
<gene>
    <name evidence="13 15 16" type="ORF">SRAE_X000180700</name>
</gene>
<dbReference type="CDD" id="cd01647">
    <property type="entry name" value="RT_LTR"/>
    <property type="match status" value="1"/>
</dbReference>
<dbReference type="InterPro" id="IPR043502">
    <property type="entry name" value="DNA/RNA_pol_sf"/>
</dbReference>
<dbReference type="CDD" id="cd09274">
    <property type="entry name" value="RNase_HI_RT_Ty3"/>
    <property type="match status" value="1"/>
</dbReference>
<keyword evidence="8" id="KW-0863">Zinc-finger</keyword>
<evidence type="ECO:0000256" key="2">
    <source>
        <dbReference type="ARBA" id="ARBA00022679"/>
    </source>
</evidence>
<keyword evidence="14" id="KW-1185">Reference proteome</keyword>
<dbReference type="SUPFAM" id="SSF53098">
    <property type="entry name" value="Ribonuclease H-like"/>
    <property type="match status" value="1"/>
</dbReference>
<dbReference type="GO" id="GO:0004519">
    <property type="term" value="F:endonuclease activity"/>
    <property type="evidence" value="ECO:0007669"/>
    <property type="project" value="UniProtKB-KW"/>
</dbReference>
<evidence type="ECO:0000259" key="10">
    <source>
        <dbReference type="PROSITE" id="PS50158"/>
    </source>
</evidence>
<sequence length="1360" mass="158084">MEPRNTESRIMEENSEGVIKNCEISMANIKDQLMGFNLNKLKNLSKDLKVRNVGKTKKEIVDKILVSIISKEDEEMLKRYICEDNIPLTESYTEDSEVDSLQQRIRELEQKVLELSVEKKVEKKDENRALLEMIKESQFTILTMMKMLQGKPENSNMRKCEVPLIIFSNTEENISSHIMAIERHMEFRNIYTDKDKVLFLMMTLSPPIAAEIDKVLGSNYTYEILKNYLLITYNGMAAQVKNRSEIMYFKLNFGKDLGDQLVNFVQKINVAYKGLPEDELLQTQLRYIRNLITDKNSKLFYFLLTAKPTNIYEFIREMQAVHELDMSFKSNSKVMNKKKDSYKDKVCHNCNKKGHIARFCKAEKVKEKASSSNATKKVSVINEDQENYEEVVNHYIIKDEEDEETLQKGVVYQVKERKPKLEPKKYQHIILQINDKIGKGFVDSGSGITFVANRMIPKEKVCEVNPLKVRMANGSVMILNKESNVLLNFLNGEELKTKVFVIPDEIMKYEDILIGEDVMMQCGLSISYDGEKLVSINNKKCISYGNDDIKETIVKKVKVTNDCEDIKTKVFKEYKDLIPKSKYDVGKGILECANIEILDKKDDFKPPSYGLPLAYKQRIYKEFKEMEANGIVEERLAKFIHPLVVIPKKDGELRICGDFRYINHYTKSMFLPANKPYEYVYGMSGYKWYSKIDLKNAYFQVRYPKETIPYMGVKVYDKVYCFKRMAQGGKVSPIQFQCLATKIISDLGEGYFVYIDDFAVCSNSTLDDHINKVKLLLNKLREYDMKVNFEKSSIGGTEIEFIGYNISKKGAKIATKNINAFMERKEPSTKKELVSFLQSANYFRGNIPRYANITLPLQKMVNSLRFKSSKIEKNLEYVKAIELTKKAMMNPQYLVKALPDDVLYLETDCSQEAAGGVIYRKNKDKEKEVIMFYSKKLKSCKKDRCITYLELYAINLGVRKFKEILIGHKVIIKTDHKPLKGLMNTKETKFLELIMPLQELDYEIHYIQGKENTCADYFSRIYKISENKERVENKNNFLSETTESMAKNLFEEYHLKKGHLSIAKIKDDLIKECYKLMISKYKAVMIINKIMDMIKNCETCQLENDLKRRKRDKANPQNVLEILYMDFMYLENHTILVAEDGYSRYIWAEESPQADEQVVIQLLNKILDQCQIKIKEIRADKAKVFKGKEFLVFLKKNDIKINYAVSYEHYANSKVERAIRTLRLVLKKMEPEITHRGRAGFKNKLKEACRIMNTSVHGATKVKPFNLIYNYGEQDGQVLENVSDERIKALINNAINESPEKRIVYRKLKNNKGGNELATIKEVDNVTDVMVKPMNEKDSRKTISLSGYKNRLYSQEKGRS</sequence>
<keyword evidence="8" id="KW-0479">Metal-binding</keyword>
<evidence type="ECO:0000313" key="13">
    <source>
        <dbReference type="EMBL" id="CEF60067.1"/>
    </source>
</evidence>
<dbReference type="Gene3D" id="3.10.20.370">
    <property type="match status" value="1"/>
</dbReference>
<dbReference type="GO" id="GO:0019899">
    <property type="term" value="F:enzyme binding"/>
    <property type="evidence" value="ECO:0007669"/>
    <property type="project" value="UniProtKB-ARBA"/>
</dbReference>
<protein>
    <recommendedName>
        <fullName evidence="1">RNA-directed DNA polymerase</fullName>
        <ecNumber evidence="1">2.7.7.49</ecNumber>
    </recommendedName>
</protein>
<dbReference type="EC" id="2.7.7.49" evidence="1"/>
<dbReference type="Gene3D" id="2.40.70.10">
    <property type="entry name" value="Acid Proteases"/>
    <property type="match status" value="1"/>
</dbReference>
<dbReference type="GeneID" id="36384878"/>
<dbReference type="InterPro" id="IPR041373">
    <property type="entry name" value="RT_RNaseH"/>
</dbReference>
<dbReference type="InterPro" id="IPR043128">
    <property type="entry name" value="Rev_trsase/Diguanyl_cyclase"/>
</dbReference>
<dbReference type="Gene3D" id="3.30.420.10">
    <property type="entry name" value="Ribonuclease H-like superfamily/Ribonuclease H"/>
    <property type="match status" value="1"/>
</dbReference>
<dbReference type="InterPro" id="IPR012337">
    <property type="entry name" value="RNaseH-like_sf"/>
</dbReference>
<feature type="domain" description="CCHC-type" evidence="10">
    <location>
        <begin position="347"/>
        <end position="361"/>
    </location>
</feature>
<accession>A0A090MPM1</accession>
<dbReference type="InterPro" id="IPR036397">
    <property type="entry name" value="RNaseH_sf"/>
</dbReference>
<dbReference type="OrthoDB" id="775972at2759"/>
<dbReference type="Gene3D" id="3.30.70.270">
    <property type="match status" value="2"/>
</dbReference>
<dbReference type="GO" id="GO:0006508">
    <property type="term" value="P:proteolysis"/>
    <property type="evidence" value="ECO:0007669"/>
    <property type="project" value="UniProtKB-KW"/>
</dbReference>
<dbReference type="GO" id="GO:0004190">
    <property type="term" value="F:aspartic-type endopeptidase activity"/>
    <property type="evidence" value="ECO:0007669"/>
    <property type="project" value="UniProtKB-KW"/>
</dbReference>
<dbReference type="CTD" id="36384878"/>
<dbReference type="GO" id="GO:0008270">
    <property type="term" value="F:zinc ion binding"/>
    <property type="evidence" value="ECO:0007669"/>
    <property type="project" value="UniProtKB-KW"/>
</dbReference>
<dbReference type="SUPFAM" id="SSF56672">
    <property type="entry name" value="DNA/RNA polymerases"/>
    <property type="match status" value="1"/>
</dbReference>
<evidence type="ECO:0000313" key="14">
    <source>
        <dbReference type="Proteomes" id="UP000035682"/>
    </source>
</evidence>
<dbReference type="RefSeq" id="XP_024499277.1">
    <property type="nucleotide sequence ID" value="XM_024653141.1"/>
</dbReference>
<evidence type="ECO:0000259" key="12">
    <source>
        <dbReference type="PROSITE" id="PS50994"/>
    </source>
</evidence>
<dbReference type="PROSITE" id="PS50994">
    <property type="entry name" value="INTEGRASE"/>
    <property type="match status" value="1"/>
</dbReference>
<dbReference type="SUPFAM" id="SSF57756">
    <property type="entry name" value="Retrovirus zinc finger-like domains"/>
    <property type="match status" value="1"/>
</dbReference>
<keyword evidence="6" id="KW-0378">Hydrolase</keyword>
<evidence type="ECO:0000256" key="4">
    <source>
        <dbReference type="ARBA" id="ARBA00022722"/>
    </source>
</evidence>